<protein>
    <submittedName>
        <fullName evidence="1">Uncharacterized protein</fullName>
    </submittedName>
</protein>
<comment type="caution">
    <text evidence="1">The sequence shown here is derived from an EMBL/GenBank/DDBJ whole genome shotgun (WGS) entry which is preliminary data.</text>
</comment>
<name>A0A2P6N791_9EUKA</name>
<dbReference type="AlphaFoldDB" id="A0A2P6N791"/>
<reference evidence="1 2" key="1">
    <citation type="journal article" date="2018" name="Genome Biol. Evol.">
        <title>Multiple Roots of Fruiting Body Formation in Amoebozoa.</title>
        <authorList>
            <person name="Hillmann F."/>
            <person name="Forbes G."/>
            <person name="Novohradska S."/>
            <person name="Ferling I."/>
            <person name="Riege K."/>
            <person name="Groth M."/>
            <person name="Westermann M."/>
            <person name="Marz M."/>
            <person name="Spaller T."/>
            <person name="Winckler T."/>
            <person name="Schaap P."/>
            <person name="Glockner G."/>
        </authorList>
    </citation>
    <scope>NUCLEOTIDE SEQUENCE [LARGE SCALE GENOMIC DNA]</scope>
    <source>
        <strain evidence="1 2">Jena</strain>
    </source>
</reference>
<dbReference type="EMBL" id="MDYQ01000169">
    <property type="protein sequence ID" value="PRP79826.1"/>
    <property type="molecule type" value="Genomic_DNA"/>
</dbReference>
<dbReference type="InParanoid" id="A0A2P6N791"/>
<accession>A0A2P6N791</accession>
<organism evidence="1 2">
    <name type="scientific">Planoprotostelium fungivorum</name>
    <dbReference type="NCBI Taxonomy" id="1890364"/>
    <lineage>
        <taxon>Eukaryota</taxon>
        <taxon>Amoebozoa</taxon>
        <taxon>Evosea</taxon>
        <taxon>Variosea</taxon>
        <taxon>Cavosteliida</taxon>
        <taxon>Cavosteliaceae</taxon>
        <taxon>Planoprotostelium</taxon>
    </lineage>
</organism>
<keyword evidence="2" id="KW-1185">Reference proteome</keyword>
<proteinExistence type="predicted"/>
<dbReference type="Proteomes" id="UP000241769">
    <property type="component" value="Unassembled WGS sequence"/>
</dbReference>
<evidence type="ECO:0000313" key="1">
    <source>
        <dbReference type="EMBL" id="PRP79826.1"/>
    </source>
</evidence>
<sequence length="188" mass="20844">MNGKRPDGPIILLTRNSGSFVGSIFGKKYDWGSGKLNREILQLGKKHRSKSDTSYDVGDGQSVGTIPPIESEDIGVKLVDASDSQIASFVPSYKLRCFNFIMESLGRGNMMLLSRGRYEDMLHQIEHTYNSSVSSSRPVLIRNSNVILPVKERLKGGYAFPRLFEGLLYCVHHSGVTDSNPRSMTPST</sequence>
<evidence type="ECO:0000313" key="2">
    <source>
        <dbReference type="Proteomes" id="UP000241769"/>
    </source>
</evidence>
<gene>
    <name evidence="1" type="ORF">PROFUN_12498</name>
</gene>